<keyword evidence="2" id="KW-0012">Acyltransferase</keyword>
<feature type="domain" description="Beta-ketoacyl-[acyl-carrier-protein] synthase III C-terminal" evidence="3">
    <location>
        <begin position="259"/>
        <end position="344"/>
    </location>
</feature>
<dbReference type="PANTHER" id="PTHR34069">
    <property type="entry name" value="3-OXOACYL-[ACYL-CARRIER-PROTEIN] SYNTHASE 3"/>
    <property type="match status" value="1"/>
</dbReference>
<accession>A0A550JKP6</accession>
<evidence type="ECO:0000313" key="5">
    <source>
        <dbReference type="Proteomes" id="UP000317155"/>
    </source>
</evidence>
<dbReference type="GO" id="GO:0044550">
    <property type="term" value="P:secondary metabolite biosynthetic process"/>
    <property type="evidence" value="ECO:0007669"/>
    <property type="project" value="TreeGrafter"/>
</dbReference>
<keyword evidence="5" id="KW-1185">Reference proteome</keyword>
<gene>
    <name evidence="4" type="ORF">FL622_00980</name>
</gene>
<dbReference type="CDD" id="cd00830">
    <property type="entry name" value="KAS_III"/>
    <property type="match status" value="1"/>
</dbReference>
<name>A0A550JKP6_9BACT</name>
<evidence type="ECO:0000313" key="4">
    <source>
        <dbReference type="EMBL" id="TRO83789.1"/>
    </source>
</evidence>
<dbReference type="SUPFAM" id="SSF53901">
    <property type="entry name" value="Thiolase-like"/>
    <property type="match status" value="1"/>
</dbReference>
<reference evidence="4 5" key="1">
    <citation type="submission" date="2019-07" db="EMBL/GenBank/DDBJ databases">
        <title>Insights of Desulfuromonas acetexigens electromicrobiology.</title>
        <authorList>
            <person name="Katuri K."/>
            <person name="Sapireddy V."/>
            <person name="Shaw D.R."/>
            <person name="Saikaly P."/>
        </authorList>
    </citation>
    <scope>NUCLEOTIDE SEQUENCE [LARGE SCALE GENOMIC DNA]</scope>
    <source>
        <strain evidence="4 5">2873</strain>
    </source>
</reference>
<sequence length="347" mass="37538">MRYSRVYIESVGYELAPIVVTSTELETRLKPMYAALHIAPGQLEALTGIRERRWWKPGARISQGAIAAAKKALQGRDISPQDIGALVYAGVCREHFEPATACQVAAALGIQGNTAVYDLSNACLGVLNGVLDIANRIELGQIRAGLVVACESSREINEIMIKRMLDKPSMQLFTTSLATLTGGSGAVAVLLTDGSFTSSRRPRLLGGVNIAEPQHHELCRWGLSTESPENHVPYMNTDAVAVMKYGVELGKKTWAAFMAELELSTERIDKVICHQVGEAHQKLILQTLGVSPEKDFTTFEFLGNMGTVSLPVTAAIAKERDFLIPGDIVGFLGIGSGLNCLMLGIQW</sequence>
<dbReference type="RefSeq" id="WP_092052506.1">
    <property type="nucleotide sequence ID" value="NZ_FOJJ01000001.1"/>
</dbReference>
<dbReference type="Pfam" id="PF08541">
    <property type="entry name" value="ACP_syn_III_C"/>
    <property type="match status" value="1"/>
</dbReference>
<dbReference type="PANTHER" id="PTHR34069:SF3">
    <property type="entry name" value="ACYL-COA:ACYL-COA ALKYLTRANSFERASE"/>
    <property type="match status" value="1"/>
</dbReference>
<evidence type="ECO:0000256" key="2">
    <source>
        <dbReference type="ARBA" id="ARBA00023315"/>
    </source>
</evidence>
<dbReference type="AlphaFoldDB" id="A0A550JKP6"/>
<dbReference type="InterPro" id="IPR016039">
    <property type="entry name" value="Thiolase-like"/>
</dbReference>
<dbReference type="NCBIfam" id="NF006720">
    <property type="entry name" value="PRK09258.1"/>
    <property type="match status" value="1"/>
</dbReference>
<dbReference type="OrthoDB" id="9788274at2"/>
<organism evidence="4 5">
    <name type="scientific">Trichloromonas acetexigens</name>
    <dbReference type="NCBI Taxonomy" id="38815"/>
    <lineage>
        <taxon>Bacteria</taxon>
        <taxon>Pseudomonadati</taxon>
        <taxon>Thermodesulfobacteriota</taxon>
        <taxon>Desulfuromonadia</taxon>
        <taxon>Desulfuromonadales</taxon>
        <taxon>Trichloromonadaceae</taxon>
        <taxon>Trichloromonas</taxon>
    </lineage>
</organism>
<proteinExistence type="predicted"/>
<dbReference type="EMBL" id="VJVV01000001">
    <property type="protein sequence ID" value="TRO83789.1"/>
    <property type="molecule type" value="Genomic_DNA"/>
</dbReference>
<keyword evidence="1" id="KW-0808">Transferase</keyword>
<dbReference type="Gene3D" id="3.40.47.10">
    <property type="match status" value="2"/>
</dbReference>
<comment type="caution">
    <text evidence="4">The sequence shown here is derived from an EMBL/GenBank/DDBJ whole genome shotgun (WGS) entry which is preliminary data.</text>
</comment>
<evidence type="ECO:0000259" key="3">
    <source>
        <dbReference type="Pfam" id="PF08541"/>
    </source>
</evidence>
<evidence type="ECO:0000256" key="1">
    <source>
        <dbReference type="ARBA" id="ARBA00022679"/>
    </source>
</evidence>
<protein>
    <submittedName>
        <fullName evidence="4">3-oxoacyl-ACP synthase III</fullName>
    </submittedName>
</protein>
<dbReference type="InterPro" id="IPR013747">
    <property type="entry name" value="ACP_syn_III_C"/>
</dbReference>
<dbReference type="Proteomes" id="UP000317155">
    <property type="component" value="Unassembled WGS sequence"/>
</dbReference>
<dbReference type="GO" id="GO:0016746">
    <property type="term" value="F:acyltransferase activity"/>
    <property type="evidence" value="ECO:0007669"/>
    <property type="project" value="UniProtKB-KW"/>
</dbReference>